<dbReference type="InterPro" id="IPR026906">
    <property type="entry name" value="LRR_5"/>
</dbReference>
<dbReference type="Pfam" id="PF00041">
    <property type="entry name" value="fn3"/>
    <property type="match status" value="1"/>
</dbReference>
<dbReference type="Gene3D" id="2.60.40.10">
    <property type="entry name" value="Immunoglobulins"/>
    <property type="match status" value="1"/>
</dbReference>
<dbReference type="Proteomes" id="UP001524502">
    <property type="component" value="Unassembled WGS sequence"/>
</dbReference>
<evidence type="ECO:0000313" key="3">
    <source>
        <dbReference type="EMBL" id="MCQ4635394.1"/>
    </source>
</evidence>
<dbReference type="InterPro" id="IPR053139">
    <property type="entry name" value="Surface_bspA-like"/>
</dbReference>
<comment type="caution">
    <text evidence="3">The sequence shown here is derived from an EMBL/GenBank/DDBJ whole genome shotgun (WGS) entry which is preliminary data.</text>
</comment>
<dbReference type="PROSITE" id="PS51257">
    <property type="entry name" value="PROKAR_LIPOPROTEIN"/>
    <property type="match status" value="1"/>
</dbReference>
<name>A0ABT1RJN5_9FIRM</name>
<dbReference type="CDD" id="cd00063">
    <property type="entry name" value="FN3"/>
    <property type="match status" value="1"/>
</dbReference>
<feature type="signal peptide" evidence="1">
    <location>
        <begin position="1"/>
        <end position="25"/>
    </location>
</feature>
<dbReference type="Pfam" id="PF13306">
    <property type="entry name" value="LRR_5"/>
    <property type="match status" value="7"/>
</dbReference>
<reference evidence="3 4" key="1">
    <citation type="submission" date="2022-06" db="EMBL/GenBank/DDBJ databases">
        <title>Isolation of gut microbiota from human fecal samples.</title>
        <authorList>
            <person name="Pamer E.G."/>
            <person name="Barat B."/>
            <person name="Waligurski E."/>
            <person name="Medina S."/>
            <person name="Paddock L."/>
            <person name="Mostad J."/>
        </authorList>
    </citation>
    <scope>NUCLEOTIDE SEQUENCE [LARGE SCALE GENOMIC DNA]</scope>
    <source>
        <strain evidence="3 4">SL.3.17</strain>
    </source>
</reference>
<accession>A0ABT1RJN5</accession>
<dbReference type="InterPro" id="IPR003961">
    <property type="entry name" value="FN3_dom"/>
</dbReference>
<dbReference type="PROSITE" id="PS50853">
    <property type="entry name" value="FN3"/>
    <property type="match status" value="1"/>
</dbReference>
<evidence type="ECO:0000259" key="2">
    <source>
        <dbReference type="PROSITE" id="PS50853"/>
    </source>
</evidence>
<gene>
    <name evidence="3" type="ORF">NE619_01515</name>
</gene>
<dbReference type="Gene3D" id="3.80.10.10">
    <property type="entry name" value="Ribonuclease Inhibitor"/>
    <property type="match status" value="7"/>
</dbReference>
<dbReference type="SUPFAM" id="SSF49265">
    <property type="entry name" value="Fibronectin type III"/>
    <property type="match status" value="1"/>
</dbReference>
<dbReference type="RefSeq" id="WP_256130586.1">
    <property type="nucleotide sequence ID" value="NZ_JANFXK010000001.1"/>
</dbReference>
<proteinExistence type="predicted"/>
<sequence length="1777" mass="192082">MRKKQLLAIVLSIIMVLSCPISAFATDGASSGGSGPTAVEKAAAEEIDASVWVAKDFTYTDYEKLLYGCDYARQITIKGTAISGFSETGEKKLEKNKDLVLPAVDDKGTAVVGVAENAFYDKGLTSVKFPTGMMISYDDTVTHRVTKRGNFVIAENAFAKNELTSVNLPEGVIACLSSAFNNNKITTVKLPKTIWWLETMSFASNRITTVNFPTTCDFQLEMHGMAFAKNFIKSVRLPDFTEVVNKDTFVWNTGKEALAADAKAAYKTYTVEDKTYDAGVVYMYADNAELELKDRIHHTGKSTASQQSDVQKLVINEGTGETQNPDLPWNINDFNVEGTVVKGLSASGEAKRATNKNLVIPDINKDGQYITEIAAAEGSGNGLFGSADEGFDTVNLPNELTKIGDFAFQKCGISEVSFPARLEKIGIAAFQTNNLTSVILPDTVTTLGSGAFATNPKLERISISNGLTEIPASAFGCSDAKNWMEGLTSIQIPEGITAIGSRAFAGNNFHEITIPASVKTIGTYAFSTKNYLKDPCVVTLNEGLETIGADAFRNKCISDIGIPKTVTKIDKNTFRKEYSDSTEAIVTKVYVSLKSQYEDRTNFPASDYHKLYLTDTSEWTAEDFLYQEQSFTLWPADEYQSTPNFTAWVVKGLSESGEKKLESNKNLVIPEKDPDGKTVQGIGDSAFSKKGVTSLTLPEGVKTDYDDSTWETTGKGLTKRGDFFIGANAFQGNALTTLDLPDGVIYVGSNAFKNNQLTAVNLPKSLMMIGNGSFAANSISSLMFPEQTDFNLQIDSMAFAINKITSVRIPSNTEKLIGTVFLKNTGMEPVTSGTSAAEKESGIVYMYKAQEGGGLIEHVDAGNSKVQKLIIGSIPNDQAPWNEKDFTYDQEGTAITGLSEEGQSKIKKNAALILPKQGPEGKTITALGDGTNAKGIFVYTEGDTNYAPESIILPSTLEKIGNSAFALNPSAGYEKEMTAVVFPKGLKEIGQTAFQNAKLTSIVIPDSVTTMGSEAFTGCGALTEVKLSKNMEAIPDAAFDAGTSKTIKLKNLEIPDGVKTIGKNAFSGTHVEKLALPKTLTAIGNYAFQNHQLTDLDIPESVKTIGKYAFKITEEGLTNGLTSVTMHEGLETIGQEAFMGNKLTSIDLPGTVILSHANKPADCIFGNAKTPASPIVQLKTSNKTQVEEGNTEFANSYSHKVVYDKLIGTGWTANDFTYDEESGTITGWSDSGNAARAGVKALVLPDQTPSGKDIVAIGDEAFKIPDDEVTVTKFGIESPGGMTSVNLPANLKKIGKSSFAQNALDTVDLTGLTSIGESAFYGNQLAKAEIPDTVVDLGNGAFSNNNITKLKLSAGVTKIPQGAFSMNIRLEQVTIPNTVTEIGATAFAGARLTSLNIPSSVEKIGEKAFHLHHLTTLTIPGNVKEIGASAFEGTYKATTLAKLTIGEGVSTIGKYAFKEALLETVHFPNSVQTVGEQPFLNNKGKNGSHVVEVTTNNIAHTKLKDDTYKVKYLGAHTIKSSSAAVWEKGNAGLTFQTNALTEQLEKVVVNGKTLSKGTDYVVEKGEYLRIALKPGYLESLAYTLNAKTFNVEIVSTFGTAKASFTVKPTIRTVSLSKAAYAYNGKVKKPSVMVKDNRGQAISRSNYTVTYAKGRKNVGTYKVTVKFNGRPYSGTVSRTFKINPKATSVKLKKGKKQFTAKWKKVSKQATGYQIQYSTSKKFKSKTRTITVKGYKKTSKTIKKLKKNRRYYVKVRTYKKVGKTKYYSSWSKVRSIKTK</sequence>
<keyword evidence="4" id="KW-1185">Reference proteome</keyword>
<dbReference type="InterPro" id="IPR036116">
    <property type="entry name" value="FN3_sf"/>
</dbReference>
<dbReference type="InterPro" id="IPR013783">
    <property type="entry name" value="Ig-like_fold"/>
</dbReference>
<feature type="chain" id="PRO_5046468845" evidence="1">
    <location>
        <begin position="26"/>
        <end position="1777"/>
    </location>
</feature>
<evidence type="ECO:0000256" key="1">
    <source>
        <dbReference type="SAM" id="SignalP"/>
    </source>
</evidence>
<dbReference type="InterPro" id="IPR032675">
    <property type="entry name" value="LRR_dom_sf"/>
</dbReference>
<feature type="domain" description="Fibronectin type-III" evidence="2">
    <location>
        <begin position="1682"/>
        <end position="1777"/>
    </location>
</feature>
<protein>
    <submittedName>
        <fullName evidence="3">Fibronectin type III domain-containing protein</fullName>
    </submittedName>
</protein>
<dbReference type="SUPFAM" id="SSF52058">
    <property type="entry name" value="L domain-like"/>
    <property type="match status" value="3"/>
</dbReference>
<dbReference type="PANTHER" id="PTHR45661:SF3">
    <property type="entry name" value="IG-LIKE DOMAIN-CONTAINING PROTEIN"/>
    <property type="match status" value="1"/>
</dbReference>
<dbReference type="EMBL" id="JANFXK010000001">
    <property type="protein sequence ID" value="MCQ4635394.1"/>
    <property type="molecule type" value="Genomic_DNA"/>
</dbReference>
<organism evidence="3 4">
    <name type="scientific">Anaerovorax odorimutans</name>
    <dbReference type="NCBI Taxonomy" id="109327"/>
    <lineage>
        <taxon>Bacteria</taxon>
        <taxon>Bacillati</taxon>
        <taxon>Bacillota</taxon>
        <taxon>Clostridia</taxon>
        <taxon>Peptostreptococcales</taxon>
        <taxon>Anaerovoracaceae</taxon>
        <taxon>Anaerovorax</taxon>
    </lineage>
</organism>
<evidence type="ECO:0000313" key="4">
    <source>
        <dbReference type="Proteomes" id="UP001524502"/>
    </source>
</evidence>
<keyword evidence="1" id="KW-0732">Signal</keyword>
<dbReference type="PANTHER" id="PTHR45661">
    <property type="entry name" value="SURFACE ANTIGEN"/>
    <property type="match status" value="1"/>
</dbReference>